<dbReference type="Gene3D" id="3.10.150.10">
    <property type="entry name" value="DNA Polymerase III, subunit A, domain 2"/>
    <property type="match status" value="1"/>
</dbReference>
<dbReference type="SUPFAM" id="SSF55979">
    <property type="entry name" value="DNA clamp"/>
    <property type="match status" value="3"/>
</dbReference>
<dbReference type="PANTHER" id="PTHR30478:SF0">
    <property type="entry name" value="BETA SLIDING CLAMP"/>
    <property type="match status" value="1"/>
</dbReference>
<comment type="caution">
    <text evidence="14">The sequence shown here is derived from an EMBL/GenBank/DDBJ whole genome shotgun (WGS) entry which is preliminary data.</text>
</comment>
<dbReference type="InterPro" id="IPR046938">
    <property type="entry name" value="DNA_clamp_sf"/>
</dbReference>
<evidence type="ECO:0000256" key="9">
    <source>
        <dbReference type="ARBA" id="ARBA00023125"/>
    </source>
</evidence>
<dbReference type="GO" id="GO:0003677">
    <property type="term" value="F:DNA binding"/>
    <property type="evidence" value="ECO:0007669"/>
    <property type="project" value="UniProtKB-KW"/>
</dbReference>
<name>A0A846QNH6_9BACT</name>
<dbReference type="GO" id="GO:0009360">
    <property type="term" value="C:DNA polymerase III complex"/>
    <property type="evidence" value="ECO:0007669"/>
    <property type="project" value="InterPro"/>
</dbReference>
<dbReference type="InterPro" id="IPR001001">
    <property type="entry name" value="DNA_polIII_beta"/>
</dbReference>
<evidence type="ECO:0000256" key="5">
    <source>
        <dbReference type="ARBA" id="ARBA00022679"/>
    </source>
</evidence>
<dbReference type="GO" id="GO:0003887">
    <property type="term" value="F:DNA-directed DNA polymerase activity"/>
    <property type="evidence" value="ECO:0007669"/>
    <property type="project" value="UniProtKB-KW"/>
</dbReference>
<keyword evidence="5 14" id="KW-0808">Transferase</keyword>
<evidence type="ECO:0000259" key="12">
    <source>
        <dbReference type="Pfam" id="PF00712"/>
    </source>
</evidence>
<evidence type="ECO:0000313" key="14">
    <source>
        <dbReference type="EMBL" id="NJB68012.1"/>
    </source>
</evidence>
<dbReference type="Gene3D" id="3.70.10.10">
    <property type="match status" value="1"/>
</dbReference>
<dbReference type="GO" id="GO:0005737">
    <property type="term" value="C:cytoplasm"/>
    <property type="evidence" value="ECO:0007669"/>
    <property type="project" value="UniProtKB-SubCell"/>
</dbReference>
<keyword evidence="7" id="KW-0235">DNA replication</keyword>
<dbReference type="Pfam" id="PF02768">
    <property type="entry name" value="DNA_pol3_beta_3"/>
    <property type="match status" value="1"/>
</dbReference>
<evidence type="ECO:0000313" key="15">
    <source>
        <dbReference type="Proteomes" id="UP000580856"/>
    </source>
</evidence>
<feature type="domain" description="DNA polymerase III beta sliding clamp C-terminal" evidence="13">
    <location>
        <begin position="263"/>
        <end position="371"/>
    </location>
</feature>
<feature type="domain" description="DNA polymerase III beta sliding clamp N-terminal" evidence="12">
    <location>
        <begin position="1"/>
        <end position="112"/>
    </location>
</feature>
<reference evidence="14 15" key="1">
    <citation type="submission" date="2020-03" db="EMBL/GenBank/DDBJ databases">
        <title>Genomic Encyclopedia of Type Strains, Phase IV (KMG-IV): sequencing the most valuable type-strain genomes for metagenomic binning, comparative biology and taxonomic classification.</title>
        <authorList>
            <person name="Goeker M."/>
        </authorList>
    </citation>
    <scope>NUCLEOTIDE SEQUENCE [LARGE SCALE GENOMIC DNA]</scope>
    <source>
        <strain evidence="14 15">DSM 24233</strain>
    </source>
</reference>
<evidence type="ECO:0000256" key="10">
    <source>
        <dbReference type="ARBA" id="ARBA00030988"/>
    </source>
</evidence>
<sequence>MFLKVFRDDIIEGLQKSANIIPAKTGAAFLRTIWLKVENGTLSIMSTDSNLEFCGTYPAEIIEDGLVGVQGRSFYDLIRKLPPGQITLKADDEGQFLAIQQGGRKYKLPTNEKSWFQNFTAYPEENSVFWAGDFLQELIDKTAYCISDEDTMEAIACLSVKPSATTQHIESCGLNGHQFAMLRFLHDDLRALVPDGGLLIQKKYLVELKKWLSGDEIELNIDNKRLFFRTADRKETFSLPLSFYQYPDYNSFLSRIADDGVSRMTADRLELIDALERIMIFNTENNRCAYFQFGDELVLYSQGQDVGTASESLDVEFAGDLKKIAFPTRNLIEILNHFSSERVGFTLTGAEGPCGVFGADDPEYQVIIMPMKIVEETYYSEEGTE</sequence>
<evidence type="ECO:0000256" key="4">
    <source>
        <dbReference type="ARBA" id="ARBA00022490"/>
    </source>
</evidence>
<keyword evidence="9" id="KW-0238">DNA-binding</keyword>
<keyword evidence="4" id="KW-0963">Cytoplasm</keyword>
<dbReference type="AlphaFoldDB" id="A0A846QNH6"/>
<dbReference type="SMART" id="SM00480">
    <property type="entry name" value="POL3Bc"/>
    <property type="match status" value="1"/>
</dbReference>
<proteinExistence type="inferred from homology"/>
<dbReference type="RefSeq" id="WP_167941113.1">
    <property type="nucleotide sequence ID" value="NZ_JAATJA010000002.1"/>
</dbReference>
<dbReference type="PANTHER" id="PTHR30478">
    <property type="entry name" value="DNA POLYMERASE III SUBUNIT BETA"/>
    <property type="match status" value="1"/>
</dbReference>
<dbReference type="InterPro" id="IPR022635">
    <property type="entry name" value="DNA_polIII_beta_C"/>
</dbReference>
<evidence type="ECO:0000256" key="11">
    <source>
        <dbReference type="ARBA" id="ARBA00033276"/>
    </source>
</evidence>
<keyword evidence="6 14" id="KW-0548">Nucleotidyltransferase</keyword>
<dbReference type="CDD" id="cd00140">
    <property type="entry name" value="beta_clamp"/>
    <property type="match status" value="1"/>
</dbReference>
<organism evidence="14 15">
    <name type="scientific">Desulfobaculum xiamenense</name>
    <dbReference type="NCBI Taxonomy" id="995050"/>
    <lineage>
        <taxon>Bacteria</taxon>
        <taxon>Pseudomonadati</taxon>
        <taxon>Thermodesulfobacteriota</taxon>
        <taxon>Desulfovibrionia</taxon>
        <taxon>Desulfovibrionales</taxon>
        <taxon>Desulfovibrionaceae</taxon>
        <taxon>Desulfobaculum</taxon>
    </lineage>
</organism>
<evidence type="ECO:0000256" key="8">
    <source>
        <dbReference type="ARBA" id="ARBA00022932"/>
    </source>
</evidence>
<dbReference type="Pfam" id="PF00712">
    <property type="entry name" value="DNA_pol3_beta"/>
    <property type="match status" value="1"/>
</dbReference>
<protein>
    <recommendedName>
        <fullName evidence="3">Beta sliding clamp</fullName>
    </recommendedName>
    <alternativeName>
        <fullName evidence="11">Beta-clamp processivity factor</fullName>
    </alternativeName>
    <alternativeName>
        <fullName evidence="10">DNA polymerase III beta sliding clamp subunit</fullName>
    </alternativeName>
</protein>
<evidence type="ECO:0000256" key="2">
    <source>
        <dbReference type="ARBA" id="ARBA00010752"/>
    </source>
</evidence>
<evidence type="ECO:0000256" key="1">
    <source>
        <dbReference type="ARBA" id="ARBA00004496"/>
    </source>
</evidence>
<gene>
    <name evidence="14" type="ORF">GGQ74_001685</name>
</gene>
<accession>A0A846QNH6</accession>
<dbReference type="NCBIfam" id="TIGR00663">
    <property type="entry name" value="dnan"/>
    <property type="match status" value="1"/>
</dbReference>
<evidence type="ECO:0000256" key="7">
    <source>
        <dbReference type="ARBA" id="ARBA00022705"/>
    </source>
</evidence>
<evidence type="ECO:0000259" key="13">
    <source>
        <dbReference type="Pfam" id="PF02768"/>
    </source>
</evidence>
<keyword evidence="8" id="KW-0239">DNA-directed DNA polymerase</keyword>
<comment type="subcellular location">
    <subcellularLocation>
        <location evidence="1">Cytoplasm</location>
    </subcellularLocation>
</comment>
<dbReference type="GO" id="GO:0008408">
    <property type="term" value="F:3'-5' exonuclease activity"/>
    <property type="evidence" value="ECO:0007669"/>
    <property type="project" value="InterPro"/>
</dbReference>
<evidence type="ECO:0000256" key="6">
    <source>
        <dbReference type="ARBA" id="ARBA00022695"/>
    </source>
</evidence>
<evidence type="ECO:0000256" key="3">
    <source>
        <dbReference type="ARBA" id="ARBA00021035"/>
    </source>
</evidence>
<dbReference type="Proteomes" id="UP000580856">
    <property type="component" value="Unassembled WGS sequence"/>
</dbReference>
<dbReference type="InterPro" id="IPR022634">
    <property type="entry name" value="DNA_polIII_beta_N"/>
</dbReference>
<comment type="similarity">
    <text evidence="2">Belongs to the beta sliding clamp family.</text>
</comment>
<keyword evidence="15" id="KW-1185">Reference proteome</keyword>
<dbReference type="EMBL" id="JAATJA010000002">
    <property type="protein sequence ID" value="NJB68012.1"/>
    <property type="molecule type" value="Genomic_DNA"/>
</dbReference>
<dbReference type="GO" id="GO:0006271">
    <property type="term" value="P:DNA strand elongation involved in DNA replication"/>
    <property type="evidence" value="ECO:0007669"/>
    <property type="project" value="TreeGrafter"/>
</dbReference>